<comment type="caution">
    <text evidence="1">The sequence shown here is derived from an EMBL/GenBank/DDBJ whole genome shotgun (WGS) entry which is preliminary data.</text>
</comment>
<dbReference type="EMBL" id="JANHOG010000278">
    <property type="protein sequence ID" value="KAJ3556021.1"/>
    <property type="molecule type" value="Genomic_DNA"/>
</dbReference>
<reference evidence="1" key="1">
    <citation type="submission" date="2022-07" db="EMBL/GenBank/DDBJ databases">
        <title>Genome Sequence of Phlebia brevispora.</title>
        <authorList>
            <person name="Buettner E."/>
        </authorList>
    </citation>
    <scope>NUCLEOTIDE SEQUENCE</scope>
    <source>
        <strain evidence="1">MPL23</strain>
    </source>
</reference>
<dbReference type="Proteomes" id="UP001148662">
    <property type="component" value="Unassembled WGS sequence"/>
</dbReference>
<sequence>MKSGASAMQLTDRVATLRFLIFTDHRFRQSLPSSSNGVEANFIYATKSLAAEDVALMQHRITSVVSCGFISPIAVSWTNLQEVYRCGKCGHPRLSLKIVANFKLVIFWSYKYSYGALSTVCTPTPHPKLAMAQHSQTPQPQAIDPYVIQYNQSNHLTWQQELQRYREALQAQSLAAALGPPAQRPRIIQVPQLMYIAQRPFNPVAPVTFFIQAGNRMLKGINLAHALAGNFEGLYDPHRQLEQLSNRPRITCRLEVYGYQSFDSEMKAPSRNYVTAPTFPRQTIASRMAHAIRACMQRDGGHWAFANIGNVHFNDLWLLEIRHVSRGSWQPVLAFYRL</sequence>
<keyword evidence="2" id="KW-1185">Reference proteome</keyword>
<proteinExistence type="predicted"/>
<organism evidence="1 2">
    <name type="scientific">Phlebia brevispora</name>
    <dbReference type="NCBI Taxonomy" id="194682"/>
    <lineage>
        <taxon>Eukaryota</taxon>
        <taxon>Fungi</taxon>
        <taxon>Dikarya</taxon>
        <taxon>Basidiomycota</taxon>
        <taxon>Agaricomycotina</taxon>
        <taxon>Agaricomycetes</taxon>
        <taxon>Polyporales</taxon>
        <taxon>Meruliaceae</taxon>
        <taxon>Phlebia</taxon>
    </lineage>
</organism>
<evidence type="ECO:0000313" key="1">
    <source>
        <dbReference type="EMBL" id="KAJ3556021.1"/>
    </source>
</evidence>
<gene>
    <name evidence="1" type="ORF">NM688_g2257</name>
</gene>
<accession>A0ACC1T9D3</accession>
<name>A0ACC1T9D3_9APHY</name>
<protein>
    <submittedName>
        <fullName evidence="1">Uncharacterized protein</fullName>
    </submittedName>
</protein>
<evidence type="ECO:0000313" key="2">
    <source>
        <dbReference type="Proteomes" id="UP001148662"/>
    </source>
</evidence>